<reference evidence="2" key="1">
    <citation type="journal article" date="2020" name="Fungal Divers.">
        <title>Resolving the Mortierellaceae phylogeny through synthesis of multi-gene phylogenetics and phylogenomics.</title>
        <authorList>
            <person name="Vandepol N."/>
            <person name="Liber J."/>
            <person name="Desiro A."/>
            <person name="Na H."/>
            <person name="Kennedy M."/>
            <person name="Barry K."/>
            <person name="Grigoriev I.V."/>
            <person name="Miller A.N."/>
            <person name="O'Donnell K."/>
            <person name="Stajich J.E."/>
            <person name="Bonito G."/>
        </authorList>
    </citation>
    <scope>NUCLEOTIDE SEQUENCE</scope>
    <source>
        <strain evidence="2">MES-2147</strain>
    </source>
</reference>
<dbReference type="Proteomes" id="UP000749646">
    <property type="component" value="Unassembled WGS sequence"/>
</dbReference>
<dbReference type="InterPro" id="IPR056251">
    <property type="entry name" value="Arm_rpt_dom"/>
</dbReference>
<dbReference type="OrthoDB" id="2435592at2759"/>
<feature type="domain" description="Arm-like repeat" evidence="1">
    <location>
        <begin position="217"/>
        <end position="299"/>
    </location>
</feature>
<evidence type="ECO:0000313" key="2">
    <source>
        <dbReference type="EMBL" id="KAF9938154.1"/>
    </source>
</evidence>
<accession>A0A9P6IMI3</accession>
<dbReference type="AlphaFoldDB" id="A0A9P6IMI3"/>
<sequence>MFSRVILPSIKGVLSPKQTLELSNIYLENAFKTKHNDIALVLGHDAESALAQVKNTSKKALTHPKDVEEQALREGMASAYIGLGRLLDSQGYPVEAQAIYKKAEKLGGDMSDPGLLVQSTSSDIIVYFGNGSLDSTKNKSAVLPSLRTFESQHRQRDIATVPPHIFANDVRPLSMQFKLPEPDERLNNTSQLAFCLGLLRASLSPSDVLEPAVTNWLQVIENDDDEQERLKTLTTDVIRVFKRDELKDAKAVAEVVCLSPVLDKDAFRDLLNEFYSGVDRSGLLDFHQLEGLAQLIQGADPSYLDADDL</sequence>
<protein>
    <recommendedName>
        <fullName evidence="1">Arm-like repeat domain-containing protein</fullName>
    </recommendedName>
</protein>
<comment type="caution">
    <text evidence="2">The sequence shown here is derived from an EMBL/GenBank/DDBJ whole genome shotgun (WGS) entry which is preliminary data.</text>
</comment>
<dbReference type="Pfam" id="PF23948">
    <property type="entry name" value="ARM_5"/>
    <property type="match status" value="1"/>
</dbReference>
<evidence type="ECO:0000259" key="1">
    <source>
        <dbReference type="Pfam" id="PF23948"/>
    </source>
</evidence>
<feature type="non-terminal residue" evidence="2">
    <location>
        <position position="1"/>
    </location>
</feature>
<keyword evidence="3" id="KW-1185">Reference proteome</keyword>
<name>A0A9P6IMI3_9FUNG</name>
<evidence type="ECO:0000313" key="3">
    <source>
        <dbReference type="Proteomes" id="UP000749646"/>
    </source>
</evidence>
<proteinExistence type="predicted"/>
<organism evidence="2 3">
    <name type="scientific">Modicella reniformis</name>
    <dbReference type="NCBI Taxonomy" id="1440133"/>
    <lineage>
        <taxon>Eukaryota</taxon>
        <taxon>Fungi</taxon>
        <taxon>Fungi incertae sedis</taxon>
        <taxon>Mucoromycota</taxon>
        <taxon>Mortierellomycotina</taxon>
        <taxon>Mortierellomycetes</taxon>
        <taxon>Mortierellales</taxon>
        <taxon>Mortierellaceae</taxon>
        <taxon>Modicella</taxon>
    </lineage>
</organism>
<dbReference type="EMBL" id="JAAAHW010009621">
    <property type="protein sequence ID" value="KAF9938154.1"/>
    <property type="molecule type" value="Genomic_DNA"/>
</dbReference>
<gene>
    <name evidence="2" type="ORF">BGZ65_000304</name>
</gene>